<dbReference type="Proteomes" id="UP000006620">
    <property type="component" value="Chromosome"/>
</dbReference>
<sequence>MGAGVGVGVERKVEGGQGSAGMGEWRWTEEQVEGGGKAVK</sequence>
<dbReference type="HOGENOM" id="CLU_3293503_0_0_9"/>
<dbReference type="AlphaFoldDB" id="F8FED7"/>
<gene>
    <name evidence="2" type="ordered locus">KNP414_06012</name>
</gene>
<dbReference type="KEGG" id="pms:KNP414_06012"/>
<name>F8FED7_PAEMK</name>
<feature type="region of interest" description="Disordered" evidence="1">
    <location>
        <begin position="1"/>
        <end position="40"/>
    </location>
</feature>
<dbReference type="EMBL" id="CP002869">
    <property type="protein sequence ID" value="AEI44536.1"/>
    <property type="molecule type" value="Genomic_DNA"/>
</dbReference>
<evidence type="ECO:0000313" key="2">
    <source>
        <dbReference type="EMBL" id="AEI44536.1"/>
    </source>
</evidence>
<protein>
    <submittedName>
        <fullName evidence="2">Uncharacterized protein</fullName>
    </submittedName>
</protein>
<proteinExistence type="predicted"/>
<organism evidence="2 3">
    <name type="scientific">Paenibacillus mucilaginosus (strain KNP414)</name>
    <dbReference type="NCBI Taxonomy" id="1036673"/>
    <lineage>
        <taxon>Bacteria</taxon>
        <taxon>Bacillati</taxon>
        <taxon>Bacillota</taxon>
        <taxon>Bacilli</taxon>
        <taxon>Bacillales</taxon>
        <taxon>Paenibacillaceae</taxon>
        <taxon>Paenibacillus</taxon>
    </lineage>
</organism>
<evidence type="ECO:0000313" key="3">
    <source>
        <dbReference type="Proteomes" id="UP000006620"/>
    </source>
</evidence>
<evidence type="ECO:0000256" key="1">
    <source>
        <dbReference type="SAM" id="MobiDB-lite"/>
    </source>
</evidence>
<reference evidence="2 3" key="2">
    <citation type="journal article" date="2013" name="Genome Announc.">
        <title>Genome Sequence of Growth-Improving Paenibacillus mucilaginosus Strain KNP414.</title>
        <authorList>
            <person name="Lu J.J."/>
            <person name="Wang J.F."/>
            <person name="Hu X.F."/>
        </authorList>
    </citation>
    <scope>NUCLEOTIDE SEQUENCE [LARGE SCALE GENOMIC DNA]</scope>
    <source>
        <strain evidence="2 3">KNP414</strain>
    </source>
</reference>
<reference evidence="3" key="1">
    <citation type="submission" date="2011-06" db="EMBL/GenBank/DDBJ databases">
        <title>Complete genome sequence of Paenibacillus mucilaginosus KNP414.</title>
        <authorList>
            <person name="Wang J."/>
            <person name="Hu S."/>
            <person name="Hu X."/>
            <person name="Zhang B."/>
            <person name="Dong D."/>
            <person name="Zhang S."/>
            <person name="Zhao K."/>
            <person name="Wu D."/>
        </authorList>
    </citation>
    <scope>NUCLEOTIDE SEQUENCE [LARGE SCALE GENOMIC DNA]</scope>
    <source>
        <strain evidence="3">KNP414</strain>
    </source>
</reference>
<accession>F8FED7</accession>